<keyword evidence="3 6" id="KW-0812">Transmembrane</keyword>
<keyword evidence="2" id="KW-1003">Cell membrane</keyword>
<evidence type="ECO:0000313" key="8">
    <source>
        <dbReference type="Proteomes" id="UP000502498"/>
    </source>
</evidence>
<evidence type="ECO:0000256" key="3">
    <source>
        <dbReference type="ARBA" id="ARBA00022692"/>
    </source>
</evidence>
<feature type="transmembrane region" description="Helical" evidence="6">
    <location>
        <begin position="65"/>
        <end position="88"/>
    </location>
</feature>
<keyword evidence="4 6" id="KW-1133">Transmembrane helix</keyword>
<dbReference type="CDD" id="cd06580">
    <property type="entry name" value="TM_PBP1_transp_TpRbsC_like"/>
    <property type="match status" value="1"/>
</dbReference>
<feature type="transmembrane region" description="Helical" evidence="6">
    <location>
        <begin position="95"/>
        <end position="117"/>
    </location>
</feature>
<evidence type="ECO:0000256" key="6">
    <source>
        <dbReference type="SAM" id="Phobius"/>
    </source>
</evidence>
<dbReference type="Pfam" id="PF02653">
    <property type="entry name" value="BPD_transp_2"/>
    <property type="match status" value="1"/>
</dbReference>
<evidence type="ECO:0000256" key="5">
    <source>
        <dbReference type="ARBA" id="ARBA00023136"/>
    </source>
</evidence>
<dbReference type="GO" id="GO:0005886">
    <property type="term" value="C:plasma membrane"/>
    <property type="evidence" value="ECO:0007669"/>
    <property type="project" value="UniProtKB-SubCell"/>
</dbReference>
<gene>
    <name evidence="7" type="ORF">HQM25_01755</name>
</gene>
<evidence type="ECO:0000256" key="2">
    <source>
        <dbReference type="ARBA" id="ARBA00022475"/>
    </source>
</evidence>
<dbReference type="AlphaFoldDB" id="A0A7D4UH92"/>
<feature type="transmembrane region" description="Helical" evidence="6">
    <location>
        <begin position="239"/>
        <end position="262"/>
    </location>
</feature>
<evidence type="ECO:0000313" key="7">
    <source>
        <dbReference type="EMBL" id="QKJ18248.1"/>
    </source>
</evidence>
<dbReference type="InterPro" id="IPR001851">
    <property type="entry name" value="ABC_transp_permease"/>
</dbReference>
<name>A0A7D4UH92_9MICO</name>
<evidence type="ECO:0000256" key="4">
    <source>
        <dbReference type="ARBA" id="ARBA00022989"/>
    </source>
</evidence>
<dbReference type="GO" id="GO:0022857">
    <property type="term" value="F:transmembrane transporter activity"/>
    <property type="evidence" value="ECO:0007669"/>
    <property type="project" value="InterPro"/>
</dbReference>
<dbReference type="RefSeq" id="WP_172988628.1">
    <property type="nucleotide sequence ID" value="NZ_CP054038.1"/>
</dbReference>
<dbReference type="EMBL" id="CP054038">
    <property type="protein sequence ID" value="QKJ18248.1"/>
    <property type="molecule type" value="Genomic_DNA"/>
</dbReference>
<keyword evidence="5 6" id="KW-0472">Membrane</keyword>
<feature type="transmembrane region" description="Helical" evidence="6">
    <location>
        <begin position="149"/>
        <end position="169"/>
    </location>
</feature>
<feature type="transmembrane region" description="Helical" evidence="6">
    <location>
        <begin position="274"/>
        <end position="294"/>
    </location>
</feature>
<comment type="subcellular location">
    <subcellularLocation>
        <location evidence="1">Cell membrane</location>
        <topology evidence="1">Multi-pass membrane protein</topology>
    </subcellularLocation>
</comment>
<dbReference type="Proteomes" id="UP000502498">
    <property type="component" value="Chromosome"/>
</dbReference>
<dbReference type="PANTHER" id="PTHR43370">
    <property type="entry name" value="SUGAR ABC TRANSPORTER INTEGRAL MEMBRANE PROTEIN-RELATED"/>
    <property type="match status" value="1"/>
</dbReference>
<reference evidence="7 8" key="1">
    <citation type="submission" date="2020-05" db="EMBL/GenBank/DDBJ databases">
        <title>Strain PA2F3 complete genome.</title>
        <authorList>
            <person name="Kim Y.-S."/>
            <person name="Kim S.-J."/>
            <person name="Jung H.-k."/>
            <person name="Kim S.-E."/>
            <person name="Kim K.-H."/>
        </authorList>
    </citation>
    <scope>NUCLEOTIDE SEQUENCE [LARGE SCALE GENOMIC DNA]</scope>
    <source>
        <strain evidence="7 8">PA2F3</strain>
    </source>
</reference>
<evidence type="ECO:0000256" key="1">
    <source>
        <dbReference type="ARBA" id="ARBA00004651"/>
    </source>
</evidence>
<dbReference type="PANTHER" id="PTHR43370:SF2">
    <property type="entry name" value="ABC TRANSPORTER PERMEASE PROTEIN"/>
    <property type="match status" value="1"/>
</dbReference>
<organism evidence="7 8">
    <name type="scientific">Microbacterium hominis</name>
    <dbReference type="NCBI Taxonomy" id="162426"/>
    <lineage>
        <taxon>Bacteria</taxon>
        <taxon>Bacillati</taxon>
        <taxon>Actinomycetota</taxon>
        <taxon>Actinomycetes</taxon>
        <taxon>Micrococcales</taxon>
        <taxon>Microbacteriaceae</taxon>
        <taxon>Microbacterium</taxon>
    </lineage>
</organism>
<protein>
    <submittedName>
        <fullName evidence="7">ABC transporter permease</fullName>
    </submittedName>
</protein>
<proteinExistence type="predicted"/>
<accession>A0A7D4UH92</accession>
<sequence length="314" mass="32300">MMEILAVLTSATFLTAVLRVATPYLFAALGGVIAERAGVPNIALEGQMLSAACVGVLVAGATGNVWLGAACGVATGALLGVLLTAIVLELKADPIIVGIGVNLLASGGTAFLVFTLLGDKGGTTGLNSGTLPPMTIPGLDAIPVLGPLLGTQNILTFGAFLALLLVWWLMYRARFGYHMRAVGEADAAATMVGISVRRVKYSSMALSGALAGCGGVFLSMGAVSFFLREMTAGRGYIALAAVFLGGVRPVGAFIAALVFGAAEAAAIQLGAFEIPTQLITAIPYAITLIALAVFSTRVRQVAKDWRFKRRVRLV</sequence>